<organism evidence="2 3">
    <name type="scientific">Steinernema hermaphroditum</name>
    <dbReference type="NCBI Taxonomy" id="289476"/>
    <lineage>
        <taxon>Eukaryota</taxon>
        <taxon>Metazoa</taxon>
        <taxon>Ecdysozoa</taxon>
        <taxon>Nematoda</taxon>
        <taxon>Chromadorea</taxon>
        <taxon>Rhabditida</taxon>
        <taxon>Tylenchina</taxon>
        <taxon>Panagrolaimomorpha</taxon>
        <taxon>Strongyloidoidea</taxon>
        <taxon>Steinernematidae</taxon>
        <taxon>Steinernema</taxon>
    </lineage>
</organism>
<protein>
    <submittedName>
        <fullName evidence="2">Uncharacterized protein</fullName>
    </submittedName>
</protein>
<sequence>MHPRLLITSVLLLLVAVASSQPAFRHPEMALRYSGPSPFRLLSGGEIAEKEVKKSAKVDTVGVDAKTRLFLLFLQSIFM</sequence>
<accession>A0AA39LPZ4</accession>
<dbReference type="Proteomes" id="UP001175271">
    <property type="component" value="Unassembled WGS sequence"/>
</dbReference>
<comment type="caution">
    <text evidence="2">The sequence shown here is derived from an EMBL/GenBank/DDBJ whole genome shotgun (WGS) entry which is preliminary data.</text>
</comment>
<keyword evidence="3" id="KW-1185">Reference proteome</keyword>
<feature type="chain" id="PRO_5041301236" evidence="1">
    <location>
        <begin position="21"/>
        <end position="79"/>
    </location>
</feature>
<evidence type="ECO:0000256" key="1">
    <source>
        <dbReference type="SAM" id="SignalP"/>
    </source>
</evidence>
<evidence type="ECO:0000313" key="2">
    <source>
        <dbReference type="EMBL" id="KAK0405796.1"/>
    </source>
</evidence>
<dbReference type="EMBL" id="JAUCMV010000004">
    <property type="protein sequence ID" value="KAK0405796.1"/>
    <property type="molecule type" value="Genomic_DNA"/>
</dbReference>
<proteinExistence type="predicted"/>
<reference evidence="2" key="1">
    <citation type="submission" date="2023-06" db="EMBL/GenBank/DDBJ databases">
        <title>Genomic analysis of the entomopathogenic nematode Steinernema hermaphroditum.</title>
        <authorList>
            <person name="Schwarz E.M."/>
            <person name="Heppert J.K."/>
            <person name="Baniya A."/>
            <person name="Schwartz H.T."/>
            <person name="Tan C.-H."/>
            <person name="Antoshechkin I."/>
            <person name="Sternberg P.W."/>
            <person name="Goodrich-Blair H."/>
            <person name="Dillman A.R."/>
        </authorList>
    </citation>
    <scope>NUCLEOTIDE SEQUENCE</scope>
    <source>
        <strain evidence="2">PS9179</strain>
        <tissue evidence="2">Whole animal</tissue>
    </source>
</reference>
<feature type="signal peptide" evidence="1">
    <location>
        <begin position="1"/>
        <end position="20"/>
    </location>
</feature>
<evidence type="ECO:0000313" key="3">
    <source>
        <dbReference type="Proteomes" id="UP001175271"/>
    </source>
</evidence>
<keyword evidence="1" id="KW-0732">Signal</keyword>
<dbReference type="AlphaFoldDB" id="A0AA39LPZ4"/>
<name>A0AA39LPZ4_9BILA</name>
<gene>
    <name evidence="2" type="ORF">QR680_018201</name>
</gene>